<reference evidence="2" key="4">
    <citation type="submission" date="2019-03" db="UniProtKB">
        <authorList>
            <consortium name="EnsemblPlants"/>
        </authorList>
    </citation>
    <scope>IDENTIFICATION</scope>
</reference>
<organism evidence="2 3">
    <name type="scientific">Aegilops tauschii subsp. strangulata</name>
    <name type="common">Goatgrass</name>
    <dbReference type="NCBI Taxonomy" id="200361"/>
    <lineage>
        <taxon>Eukaryota</taxon>
        <taxon>Viridiplantae</taxon>
        <taxon>Streptophyta</taxon>
        <taxon>Embryophyta</taxon>
        <taxon>Tracheophyta</taxon>
        <taxon>Spermatophyta</taxon>
        <taxon>Magnoliopsida</taxon>
        <taxon>Liliopsida</taxon>
        <taxon>Poales</taxon>
        <taxon>Poaceae</taxon>
        <taxon>BOP clade</taxon>
        <taxon>Pooideae</taxon>
        <taxon>Triticodae</taxon>
        <taxon>Triticeae</taxon>
        <taxon>Triticinae</taxon>
        <taxon>Aegilops</taxon>
    </lineage>
</organism>
<reference evidence="3" key="1">
    <citation type="journal article" date="2014" name="Science">
        <title>Ancient hybridizations among the ancestral genomes of bread wheat.</title>
        <authorList>
            <consortium name="International Wheat Genome Sequencing Consortium,"/>
            <person name="Marcussen T."/>
            <person name="Sandve S.R."/>
            <person name="Heier L."/>
            <person name="Spannagl M."/>
            <person name="Pfeifer M."/>
            <person name="Jakobsen K.S."/>
            <person name="Wulff B.B."/>
            <person name="Steuernagel B."/>
            <person name="Mayer K.F."/>
            <person name="Olsen O.A."/>
        </authorList>
    </citation>
    <scope>NUCLEOTIDE SEQUENCE [LARGE SCALE GENOMIC DNA]</scope>
    <source>
        <strain evidence="3">cv. AL8/78</strain>
    </source>
</reference>
<reference evidence="2" key="3">
    <citation type="journal article" date="2017" name="Nature">
        <title>Genome sequence of the progenitor of the wheat D genome Aegilops tauschii.</title>
        <authorList>
            <person name="Luo M.C."/>
            <person name="Gu Y.Q."/>
            <person name="Puiu D."/>
            <person name="Wang H."/>
            <person name="Twardziok S.O."/>
            <person name="Deal K.R."/>
            <person name="Huo N."/>
            <person name="Zhu T."/>
            <person name="Wang L."/>
            <person name="Wang Y."/>
            <person name="McGuire P.E."/>
            <person name="Liu S."/>
            <person name="Long H."/>
            <person name="Ramasamy R.K."/>
            <person name="Rodriguez J.C."/>
            <person name="Van S.L."/>
            <person name="Yuan L."/>
            <person name="Wang Z."/>
            <person name="Xia Z."/>
            <person name="Xiao L."/>
            <person name="Anderson O.D."/>
            <person name="Ouyang S."/>
            <person name="Liang Y."/>
            <person name="Zimin A.V."/>
            <person name="Pertea G."/>
            <person name="Qi P."/>
            <person name="Bennetzen J.L."/>
            <person name="Dai X."/>
            <person name="Dawson M.W."/>
            <person name="Muller H.G."/>
            <person name="Kugler K."/>
            <person name="Rivarola-Duarte L."/>
            <person name="Spannagl M."/>
            <person name="Mayer K.F.X."/>
            <person name="Lu F.H."/>
            <person name="Bevan M.W."/>
            <person name="Leroy P."/>
            <person name="Li P."/>
            <person name="You F.M."/>
            <person name="Sun Q."/>
            <person name="Liu Z."/>
            <person name="Lyons E."/>
            <person name="Wicker T."/>
            <person name="Salzberg S.L."/>
            <person name="Devos K.M."/>
            <person name="Dvorak J."/>
        </authorList>
    </citation>
    <scope>NUCLEOTIDE SEQUENCE [LARGE SCALE GENOMIC DNA]</scope>
    <source>
        <strain evidence="2">cv. AL8/78</strain>
    </source>
</reference>
<dbReference type="Gramene" id="AET1Gv20985000.1">
    <property type="protein sequence ID" value="AET1Gv20985000.1"/>
    <property type="gene ID" value="AET1Gv20985000"/>
</dbReference>
<protein>
    <submittedName>
        <fullName evidence="2">Uncharacterized protein</fullName>
    </submittedName>
</protein>
<evidence type="ECO:0000313" key="2">
    <source>
        <dbReference type="EnsemblPlants" id="AET1Gv20985000.1"/>
    </source>
</evidence>
<reference evidence="3" key="2">
    <citation type="journal article" date="2017" name="Nat. Plants">
        <title>The Aegilops tauschii genome reveals multiple impacts of transposons.</title>
        <authorList>
            <person name="Zhao G."/>
            <person name="Zou C."/>
            <person name="Li K."/>
            <person name="Wang K."/>
            <person name="Li T."/>
            <person name="Gao L."/>
            <person name="Zhang X."/>
            <person name="Wang H."/>
            <person name="Yang Z."/>
            <person name="Liu X."/>
            <person name="Jiang W."/>
            <person name="Mao L."/>
            <person name="Kong X."/>
            <person name="Jiao Y."/>
            <person name="Jia J."/>
        </authorList>
    </citation>
    <scope>NUCLEOTIDE SEQUENCE [LARGE SCALE GENOMIC DNA]</scope>
    <source>
        <strain evidence="3">cv. AL8/78</strain>
    </source>
</reference>
<evidence type="ECO:0000313" key="3">
    <source>
        <dbReference type="Proteomes" id="UP000015105"/>
    </source>
</evidence>
<feature type="compositionally biased region" description="Polar residues" evidence="1">
    <location>
        <begin position="29"/>
        <end position="46"/>
    </location>
</feature>
<dbReference type="Pfam" id="PF05553">
    <property type="entry name" value="DUF761"/>
    <property type="match status" value="1"/>
</dbReference>
<dbReference type="EnsemblPlants" id="AET1Gv20985000.1">
    <property type="protein sequence ID" value="AET1Gv20985000.1"/>
    <property type="gene ID" value="AET1Gv20985000"/>
</dbReference>
<evidence type="ECO:0000256" key="1">
    <source>
        <dbReference type="SAM" id="MobiDB-lite"/>
    </source>
</evidence>
<dbReference type="AlphaFoldDB" id="A0A452ZZI5"/>
<dbReference type="PANTHER" id="PTHR33265:SF24">
    <property type="entry name" value="AVR9_CF-9 RAPIDLY ELICITED PROTEIN"/>
    <property type="match status" value="1"/>
</dbReference>
<dbReference type="Proteomes" id="UP000015105">
    <property type="component" value="Chromosome 1D"/>
</dbReference>
<sequence>IILLQSCNLKKEEKKSTPIRQVGAPYPSPTTTNNVSHHPSFQTQPGTRRHTRQSPRSFKYYLTSLSNRPRARVSDSIVSTYPTTKSETRVSDTAYRLQMAVKVVAGKTTAAQPKSVGRRLWRLARTVVYLLRRGVLSSGRKLAMDLHRSRDASKALGGFVNFHRRAAARTRSSSVAVKRRDDETPGCYNSYDAADIARVFEMLNDGGHLFDDEDGGPAVATPSPAAWASPAFGRSSAATGQPRVTDSPFMAGEHQQVDRKADEFIRRFYRQLRAQKSVSATPENYGHVVPRPVAA</sequence>
<accession>A0A452ZZI5</accession>
<name>A0A452ZZI5_AEGTS</name>
<keyword evidence="3" id="KW-1185">Reference proteome</keyword>
<proteinExistence type="predicted"/>
<dbReference type="InterPro" id="IPR008480">
    <property type="entry name" value="DUF761_pln"/>
</dbReference>
<dbReference type="PANTHER" id="PTHR33265">
    <property type="entry name" value="AVR9/CF-9 RAPIDLY ELICITED PROTEIN-RELATED"/>
    <property type="match status" value="1"/>
</dbReference>
<dbReference type="STRING" id="200361.A0A452ZZI5"/>
<reference evidence="2" key="5">
    <citation type="journal article" date="2021" name="G3 (Bethesda)">
        <title>Aegilops tauschii genome assembly Aet v5.0 features greater sequence contiguity and improved annotation.</title>
        <authorList>
            <person name="Wang L."/>
            <person name="Zhu T."/>
            <person name="Rodriguez J.C."/>
            <person name="Deal K.R."/>
            <person name="Dubcovsky J."/>
            <person name="McGuire P.E."/>
            <person name="Lux T."/>
            <person name="Spannagl M."/>
            <person name="Mayer K.F.X."/>
            <person name="Baldrich P."/>
            <person name="Meyers B.C."/>
            <person name="Huo N."/>
            <person name="Gu Y.Q."/>
            <person name="Zhou H."/>
            <person name="Devos K.M."/>
            <person name="Bennetzen J.L."/>
            <person name="Unver T."/>
            <person name="Budak H."/>
            <person name="Gulick P.J."/>
            <person name="Galiba G."/>
            <person name="Kalapos B."/>
            <person name="Nelson D.R."/>
            <person name="Li P."/>
            <person name="You F.M."/>
            <person name="Luo M.C."/>
            <person name="Dvorak J."/>
        </authorList>
    </citation>
    <scope>NUCLEOTIDE SEQUENCE [LARGE SCALE GENOMIC DNA]</scope>
    <source>
        <strain evidence="2">cv. AL8/78</strain>
    </source>
</reference>
<feature type="region of interest" description="Disordered" evidence="1">
    <location>
        <begin position="13"/>
        <end position="54"/>
    </location>
</feature>